<organism evidence="2 3">
    <name type="scientific">Strix occidentalis caurina</name>
    <name type="common">northern spotted owl</name>
    <dbReference type="NCBI Taxonomy" id="311401"/>
    <lineage>
        <taxon>Eukaryota</taxon>
        <taxon>Metazoa</taxon>
        <taxon>Chordata</taxon>
        <taxon>Craniata</taxon>
        <taxon>Vertebrata</taxon>
        <taxon>Euteleostomi</taxon>
        <taxon>Archelosauria</taxon>
        <taxon>Archosauria</taxon>
        <taxon>Dinosauria</taxon>
        <taxon>Saurischia</taxon>
        <taxon>Theropoda</taxon>
        <taxon>Coelurosauria</taxon>
        <taxon>Aves</taxon>
        <taxon>Neognathae</taxon>
        <taxon>Neoaves</taxon>
        <taxon>Telluraves</taxon>
        <taxon>Strigiformes</taxon>
        <taxon>Strigidae</taxon>
        <taxon>Strix</taxon>
    </lineage>
</organism>
<reference evidence="2" key="2">
    <citation type="submission" date="2025-09" db="UniProtKB">
        <authorList>
            <consortium name="Ensembl"/>
        </authorList>
    </citation>
    <scope>IDENTIFICATION</scope>
</reference>
<protein>
    <submittedName>
        <fullName evidence="2">Uncharacterized protein</fullName>
    </submittedName>
</protein>
<feature type="region of interest" description="Disordered" evidence="1">
    <location>
        <begin position="552"/>
        <end position="607"/>
    </location>
</feature>
<dbReference type="Ensembl" id="ENSSOCT00000017690.1">
    <property type="protein sequence ID" value="ENSSOCP00000017246.1"/>
    <property type="gene ID" value="ENSSOCG00000012960.1"/>
</dbReference>
<evidence type="ECO:0000313" key="2">
    <source>
        <dbReference type="Ensembl" id="ENSSOCP00000017246.1"/>
    </source>
</evidence>
<proteinExistence type="predicted"/>
<dbReference type="Proteomes" id="UP000694551">
    <property type="component" value="Unplaced"/>
</dbReference>
<accession>A0A8D0KY51</accession>
<feature type="compositionally biased region" description="Basic and acidic residues" evidence="1">
    <location>
        <begin position="584"/>
        <end position="595"/>
    </location>
</feature>
<name>A0A8D0KY51_STROC</name>
<evidence type="ECO:0000256" key="1">
    <source>
        <dbReference type="SAM" id="MobiDB-lite"/>
    </source>
</evidence>
<reference evidence="2" key="1">
    <citation type="submission" date="2025-08" db="UniProtKB">
        <authorList>
            <consortium name="Ensembl"/>
        </authorList>
    </citation>
    <scope>IDENTIFICATION</scope>
</reference>
<evidence type="ECO:0000313" key="3">
    <source>
        <dbReference type="Proteomes" id="UP000694551"/>
    </source>
</evidence>
<keyword evidence="3" id="KW-1185">Reference proteome</keyword>
<dbReference type="AlphaFoldDB" id="A0A8D0KY51"/>
<sequence length="644" mass="71218">MLHIDHLGAYHAMTPATSSPPRQYSLDPLQKTNKYSRANSHEILLPSQDEYGTAEGCKSEAFSTKGHVRSLAEQFQKMHAASQRKGTHEKGWIALTQKSFINPSSSGYRQLINQNQENKNQSSEKLHATVDIRDGVVSLEGFSAQHVASKSISSHSEELCRRGGQNIADPAPYMERHCHDGGMKQVDDGATSSMVASMPVDRWVDNVTRYYSSQKANKNTEWLPVPGRSPPLSDQRAVGDDLSRIPVHLHPQWNQDTEQELSELESLYQTSLQASQATRPFLGRQDSARYPFDQSVSANLNMRKLHATAGMGLSKTPTAEIERSLCGATVSSVMYTREHSREPEEEEMYSAENFRRIARSLSGTVISNREETLVSSHSFVTPNTRKMPVDISYRSSSSTSLPYPHDPPVFPFDPQHNPNQVQHLPHDVLMPSMVGKARKPSGDQKNVLQKLLVVPDRGEAFQGEDYAGVALSYGSLPCAPKGTLSQGQKPLVNPYLGGGASNVSGHWLNTSYPARQTATLPDKRTTLWGKHTGQPGKNLQEGFLQQPSHTDYSTLRIPHEPSWDPGASQGCPVPPSCVKAPGPRRVDMPPEDDWRQNSYTPQPGRRRMLPMHVMDGTFSSASEAHRNMLARAAAATGTMQNNGW</sequence>